<organism evidence="6 7">
    <name type="scientific">Tegillarca granosa</name>
    <name type="common">Malaysian cockle</name>
    <name type="synonym">Anadara granosa</name>
    <dbReference type="NCBI Taxonomy" id="220873"/>
    <lineage>
        <taxon>Eukaryota</taxon>
        <taxon>Metazoa</taxon>
        <taxon>Spiralia</taxon>
        <taxon>Lophotrochozoa</taxon>
        <taxon>Mollusca</taxon>
        <taxon>Bivalvia</taxon>
        <taxon>Autobranchia</taxon>
        <taxon>Pteriomorphia</taxon>
        <taxon>Arcoida</taxon>
        <taxon>Arcoidea</taxon>
        <taxon>Arcidae</taxon>
        <taxon>Tegillarca</taxon>
    </lineage>
</organism>
<dbReference type="InterPro" id="IPR056414">
    <property type="entry name" value="DAAF9_CobW_C"/>
</dbReference>
<evidence type="ECO:0000259" key="4">
    <source>
        <dbReference type="Pfam" id="PF25204"/>
    </source>
</evidence>
<dbReference type="InterPro" id="IPR057478">
    <property type="entry name" value="DAAF9_2"/>
</dbReference>
<proteinExistence type="predicted"/>
<dbReference type="Pfam" id="PF25203">
    <property type="entry name" value="PB_DAAF9"/>
    <property type="match status" value="1"/>
</dbReference>
<name>A0ABQ9FLU5_TEGGR</name>
<dbReference type="InterPro" id="IPR056498">
    <property type="entry name" value="DAAF9_N"/>
</dbReference>
<dbReference type="InterPro" id="IPR058844">
    <property type="entry name" value="PB_DAAF9"/>
</dbReference>
<dbReference type="InterPro" id="IPR040342">
    <property type="entry name" value="DNAAF9"/>
</dbReference>
<evidence type="ECO:0000313" key="6">
    <source>
        <dbReference type="EMBL" id="KAJ8317612.1"/>
    </source>
</evidence>
<protein>
    <submittedName>
        <fullName evidence="6">Uncharacterized protein</fullName>
    </submittedName>
</protein>
<dbReference type="Pfam" id="PF25204">
    <property type="entry name" value="DAAF9_2"/>
    <property type="match status" value="1"/>
</dbReference>
<comment type="caution">
    <text evidence="6">The sequence shown here is derived from an EMBL/GenBank/DDBJ whole genome shotgun (WGS) entry which is preliminary data.</text>
</comment>
<sequence>MIRQTMSRSSKRPSSARRNIKLETFSSFASCSRLRNVQSILRKNKSADLESPDAILCVAGIDSRYHEGTSELINYLLFGFFEVRKAELEKSGFEEEVIDANEVHVYCNPINYHYLLPYVSHWRNVRFHCMTETEYEDEEAAEEFKIHSFINMVKGCDIIGIPYSIVGHLQTFDKHQVEKWPIVQAYALDDYGGGGFFTLKHEVVDASKKLHYLYSLMDPVAMEMMITDQLASFERQWNTMLTTMDPLKSYFIHGRVGVVNSDTRCRLPYVLFGSNSRKSMMENIESGGKTQKNGIYDTGVSPKGPVSCSRTYFLSEFTNPIKGSNLNINEINVEDEDTRVLTQVYASMVECVLEAINIYSTTLSVHKARATAIERLCDDCNKLNSPTLTKYLQKRSNIVFTLESYDNNGHLHETKEGTKCLMVKLASITLTDVPSNGTLVLDNQTMCLTGHIPRYRAWSVSETGQFSNLQDNLKRDLSNKYGKTLMPGENITYGTSRLMSFPQSEGQLYDSIGAVRVLCVEVKVTMRHTIPAYLLSKENIIYITFLPKTKAYKMLYMEVLPVWKEDTQLPKVEHSNDLHKSFIELHSHIQTKFRLKEKESVNSSSFKKTSASLPNLDRFLSHLLASSCINVPVKQSVLNAIINKQVTPEENDEQTVEDLDQNVTRQKIRWTVLTQPIDCVKSFVPEGLQKSLTSVLQTEKKQKYYSEDTEQKPRVMILTPGFIDIVEVVQAILCHPDLNVRKHFKIGAVTLCIDPQVSFVEHRLTFPFLLNYCAQGWVNNIVATSSTSLKNSMLAEIQDLIRSVNSDVSFFLAERGLMTRSTGLYRPTVPSDAFQSHLVKFSQPLERSLLINKLKGLKNSLSDLKLSGNIYFVQGIVRFTGTETAMEVHCTVTTQNVTIRPADNSYNQAQMLPNGDGCHGYSQNNFIMDLSKNAITILRKGGFDRLSMLKKLLEEFTNYQEIFILYKALLDSQTAMEVHCTVTTQYVTIRPADNSYNQAQMLPNGDGCHGYSQNNFIMFIGCQLEEKKLKDWLRTCAKQKPEKKKLLTRQDLNKKDIQMIHNLAYLFINHHNLYLIMKEAQHHLEPLPAGWFYNGTQFVSFDGEKQDLHPCLEDFIVNHIKEKNKEIEKYNADIEKSSFKDLFSN</sequence>
<dbReference type="Proteomes" id="UP001217089">
    <property type="component" value="Unassembled WGS sequence"/>
</dbReference>
<dbReference type="EMBL" id="JARBDR010000246">
    <property type="protein sequence ID" value="KAJ8317612.1"/>
    <property type="molecule type" value="Genomic_DNA"/>
</dbReference>
<feature type="domain" description="DAAF9" evidence="4">
    <location>
        <begin position="662"/>
        <end position="822"/>
    </location>
</feature>
<evidence type="ECO:0000259" key="2">
    <source>
        <dbReference type="Pfam" id="PF23319"/>
    </source>
</evidence>
<feature type="domain" description="DAAF9 PH" evidence="5">
    <location>
        <begin position="510"/>
        <end position="627"/>
    </location>
</feature>
<evidence type="ECO:0000313" key="7">
    <source>
        <dbReference type="Proteomes" id="UP001217089"/>
    </source>
</evidence>
<dbReference type="InterPro" id="IPR058843">
    <property type="entry name" value="PH_DAAF9"/>
</dbReference>
<feature type="domain" description="DAAF9 CobW C-like" evidence="2">
    <location>
        <begin position="836"/>
        <end position="901"/>
    </location>
</feature>
<evidence type="ECO:0000259" key="3">
    <source>
        <dbReference type="Pfam" id="PF25203"/>
    </source>
</evidence>
<accession>A0ABQ9FLU5</accession>
<dbReference type="Pfam" id="PF23281">
    <property type="entry name" value="DAAF9_N"/>
    <property type="match status" value="1"/>
</dbReference>
<feature type="domain" description="DAAF9 N-terminal" evidence="1">
    <location>
        <begin position="12"/>
        <end position="214"/>
    </location>
</feature>
<dbReference type="PANTHER" id="PTHR33664">
    <property type="entry name" value="RCG26366"/>
    <property type="match status" value="1"/>
</dbReference>
<evidence type="ECO:0000259" key="5">
    <source>
        <dbReference type="Pfam" id="PF26246"/>
    </source>
</evidence>
<keyword evidence="7" id="KW-1185">Reference proteome</keyword>
<evidence type="ECO:0000259" key="1">
    <source>
        <dbReference type="Pfam" id="PF23281"/>
    </source>
</evidence>
<dbReference type="Pfam" id="PF26246">
    <property type="entry name" value="PH_DAAF9"/>
    <property type="match status" value="1"/>
</dbReference>
<dbReference type="PANTHER" id="PTHR33664:SF1">
    <property type="entry name" value="DYNEIN AXONEMAL ASSEMBLY FACTOR 9"/>
    <property type="match status" value="1"/>
</dbReference>
<dbReference type="Pfam" id="PF23319">
    <property type="entry name" value="CobW_C_DAAF9"/>
    <property type="match status" value="1"/>
</dbReference>
<reference evidence="6 7" key="1">
    <citation type="submission" date="2022-12" db="EMBL/GenBank/DDBJ databases">
        <title>Chromosome-level genome of Tegillarca granosa.</title>
        <authorList>
            <person name="Kim J."/>
        </authorList>
    </citation>
    <scope>NUCLEOTIDE SEQUENCE [LARGE SCALE GENOMIC DNA]</scope>
    <source>
        <strain evidence="6">Teg-2019</strain>
        <tissue evidence="6">Adductor muscle</tissue>
    </source>
</reference>
<feature type="domain" description="DAAF9 pita-bread-like" evidence="3">
    <location>
        <begin position="218"/>
        <end position="435"/>
    </location>
</feature>
<gene>
    <name evidence="6" type="ORF">KUTeg_005516</name>
</gene>